<keyword evidence="1" id="KW-0175">Coiled coil</keyword>
<protein>
    <submittedName>
        <fullName evidence="3">Uncharacterized protein</fullName>
    </submittedName>
</protein>
<proteinExistence type="predicted"/>
<feature type="coiled-coil region" evidence="1">
    <location>
        <begin position="10"/>
        <end position="37"/>
    </location>
</feature>
<feature type="transmembrane region" description="Helical" evidence="2">
    <location>
        <begin position="52"/>
        <end position="67"/>
    </location>
</feature>
<keyword evidence="2" id="KW-0812">Transmembrane</keyword>
<evidence type="ECO:0000313" key="3">
    <source>
        <dbReference type="EMBL" id="ETJ30699.1"/>
    </source>
</evidence>
<accession>W1XPC7</accession>
<sequence>RNEDVENQNLDFLEALILDYEDKREEATEIYKNIIKKLEEEDDGILAFPEELYFYYIIFLFNLFIVIF</sequence>
<comment type="caution">
    <text evidence="3">The sequence shown here is derived from an EMBL/GenBank/DDBJ whole genome shotgun (WGS) entry which is preliminary data.</text>
</comment>
<reference evidence="3" key="1">
    <citation type="submission" date="2013-12" db="EMBL/GenBank/DDBJ databases">
        <title>A Varibaculum cambriense genome reconstructed from a premature infant gut community with otherwise low bacterial novelty that shifts toward anaerobic metabolism during the third week of life.</title>
        <authorList>
            <person name="Brown C.T."/>
            <person name="Sharon I."/>
            <person name="Thomas B.C."/>
            <person name="Castelle C.J."/>
            <person name="Morowitz M.J."/>
            <person name="Banfield J.F."/>
        </authorList>
    </citation>
    <scope>NUCLEOTIDE SEQUENCE</scope>
</reference>
<feature type="non-terminal residue" evidence="3">
    <location>
        <position position="1"/>
    </location>
</feature>
<gene>
    <name evidence="3" type="ORF">Q604_UNBC14788G0001</name>
</gene>
<keyword evidence="2" id="KW-1133">Transmembrane helix</keyword>
<name>W1XPC7_9ZZZZ</name>
<evidence type="ECO:0000256" key="2">
    <source>
        <dbReference type="SAM" id="Phobius"/>
    </source>
</evidence>
<dbReference type="EMBL" id="AZMM01014788">
    <property type="protein sequence ID" value="ETJ30699.1"/>
    <property type="molecule type" value="Genomic_DNA"/>
</dbReference>
<keyword evidence="2" id="KW-0472">Membrane</keyword>
<organism evidence="3">
    <name type="scientific">human gut metagenome</name>
    <dbReference type="NCBI Taxonomy" id="408170"/>
    <lineage>
        <taxon>unclassified sequences</taxon>
        <taxon>metagenomes</taxon>
        <taxon>organismal metagenomes</taxon>
    </lineage>
</organism>
<evidence type="ECO:0000256" key="1">
    <source>
        <dbReference type="SAM" id="Coils"/>
    </source>
</evidence>
<dbReference type="AlphaFoldDB" id="W1XPC7"/>